<feature type="signal peptide" evidence="1">
    <location>
        <begin position="1"/>
        <end position="21"/>
    </location>
</feature>
<proteinExistence type="predicted"/>
<feature type="chain" id="PRO_5043440828" evidence="1">
    <location>
        <begin position="22"/>
        <end position="168"/>
    </location>
</feature>
<gene>
    <name evidence="2" type="ORF">TWF694_004558</name>
</gene>
<accession>A0AAV9WVU5</accession>
<organism evidence="2 3">
    <name type="scientific">Orbilia ellipsospora</name>
    <dbReference type="NCBI Taxonomy" id="2528407"/>
    <lineage>
        <taxon>Eukaryota</taxon>
        <taxon>Fungi</taxon>
        <taxon>Dikarya</taxon>
        <taxon>Ascomycota</taxon>
        <taxon>Pezizomycotina</taxon>
        <taxon>Orbiliomycetes</taxon>
        <taxon>Orbiliales</taxon>
        <taxon>Orbiliaceae</taxon>
        <taxon>Orbilia</taxon>
    </lineage>
</organism>
<evidence type="ECO:0000256" key="1">
    <source>
        <dbReference type="SAM" id="SignalP"/>
    </source>
</evidence>
<dbReference type="Proteomes" id="UP001365542">
    <property type="component" value="Unassembled WGS sequence"/>
</dbReference>
<name>A0AAV9WVU5_9PEZI</name>
<dbReference type="AlphaFoldDB" id="A0AAV9WVU5"/>
<comment type="caution">
    <text evidence="2">The sequence shown here is derived from an EMBL/GenBank/DDBJ whole genome shotgun (WGS) entry which is preliminary data.</text>
</comment>
<keyword evidence="3" id="KW-1185">Reference proteome</keyword>
<evidence type="ECO:0000313" key="2">
    <source>
        <dbReference type="EMBL" id="KAK6527574.1"/>
    </source>
</evidence>
<keyword evidence="1" id="KW-0732">Signal</keyword>
<sequence>MKFSTTAVVLSVLAIFAPASSTPTPQDALPTPVPVHDVDTSKLERRGISSIEKRYFKGNPVCGASVGGSNGYYLSIQSAYIGLELQPASDTVSAPAGTCVSLNCNHSPTVASSYGGVWFCNDLSTSLSWSANGVGQAAQHIAESCGGDVFYKGVWTNTAGFQVYVGAC</sequence>
<protein>
    <submittedName>
        <fullName evidence="2">Uncharacterized protein</fullName>
    </submittedName>
</protein>
<reference evidence="2 3" key="1">
    <citation type="submission" date="2019-10" db="EMBL/GenBank/DDBJ databases">
        <authorList>
            <person name="Palmer J.M."/>
        </authorList>
    </citation>
    <scope>NUCLEOTIDE SEQUENCE [LARGE SCALE GENOMIC DNA]</scope>
    <source>
        <strain evidence="2 3">TWF694</strain>
    </source>
</reference>
<dbReference type="EMBL" id="JAVHJO010000015">
    <property type="protein sequence ID" value="KAK6527574.1"/>
    <property type="molecule type" value="Genomic_DNA"/>
</dbReference>
<evidence type="ECO:0000313" key="3">
    <source>
        <dbReference type="Proteomes" id="UP001365542"/>
    </source>
</evidence>